<feature type="domain" description="CBM6" evidence="8">
    <location>
        <begin position="852"/>
        <end position="982"/>
    </location>
</feature>
<dbReference type="Gene3D" id="2.60.120.260">
    <property type="entry name" value="Galactose-binding domain-like"/>
    <property type="match status" value="4"/>
</dbReference>
<dbReference type="InterPro" id="IPR011013">
    <property type="entry name" value="Gal_mutarotase_sf_dom"/>
</dbReference>
<dbReference type="PANTHER" id="PTHR43863:SF2">
    <property type="entry name" value="MALTASE-GLUCOAMYLASE"/>
    <property type="match status" value="1"/>
</dbReference>
<evidence type="ECO:0000313" key="9">
    <source>
        <dbReference type="EMBL" id="OPJ60367.1"/>
    </source>
</evidence>
<dbReference type="OrthoDB" id="176168at2"/>
<dbReference type="Proteomes" id="UP000191056">
    <property type="component" value="Unassembled WGS sequence"/>
</dbReference>
<keyword evidence="7" id="KW-0732">Signal</keyword>
<proteinExistence type="inferred from homology"/>
<dbReference type="Pfam" id="PF21365">
    <property type="entry name" value="Glyco_hydro_31_3rd"/>
    <property type="match status" value="1"/>
</dbReference>
<gene>
    <name evidence="9" type="primary">imd</name>
    <name evidence="9" type="ORF">CLCHR_29860</name>
</gene>
<dbReference type="Pfam" id="PF13802">
    <property type="entry name" value="Gal_mutarotas_2"/>
    <property type="match status" value="1"/>
</dbReference>
<dbReference type="Gene3D" id="3.20.20.70">
    <property type="entry name" value="Aldolase class I"/>
    <property type="match status" value="1"/>
</dbReference>
<dbReference type="Pfam" id="PF01473">
    <property type="entry name" value="Choline_bind_1"/>
    <property type="match status" value="1"/>
</dbReference>
<evidence type="ECO:0000259" key="8">
    <source>
        <dbReference type="PROSITE" id="PS51175"/>
    </source>
</evidence>
<keyword evidence="4 9" id="KW-0326">Glycosidase</keyword>
<evidence type="ECO:0000256" key="2">
    <source>
        <dbReference type="ARBA" id="ARBA00022737"/>
    </source>
</evidence>
<dbReference type="InterPro" id="IPR017853">
    <property type="entry name" value="GH"/>
</dbReference>
<dbReference type="InterPro" id="IPR013785">
    <property type="entry name" value="Aldolase_TIM"/>
</dbReference>
<dbReference type="Gene3D" id="1.20.1270.70">
    <property type="entry name" value="Designed single chain three-helix bundle"/>
    <property type="match status" value="1"/>
</dbReference>
<dbReference type="GO" id="GO:0033923">
    <property type="term" value="F:glucan 1,6-alpha-isomaltosidase activity"/>
    <property type="evidence" value="ECO:0007669"/>
    <property type="project" value="UniProtKB-EC"/>
</dbReference>
<dbReference type="Gene3D" id="3.20.20.80">
    <property type="entry name" value="Glycosidases"/>
    <property type="match status" value="1"/>
</dbReference>
<sequence>MIKRQVARILCIATMSSLLAGQGVSARDSQFTRQGSGPMYWISYEHQWTKNTYMPEQRFKDNIDWMAENFLPYGYDMVSTDGWIEGATMLNENGYVISHNDHWMTNPLDMSGNESNTSAGKLINGDFEDGEIGWTFSGTSGHGVDSNDGHTGSKYWMWSNDPHTGSLKQTVTGLENGNYNLIVWTKISGDDSFTTDGSKAEIRLGEQGSSSYVVQAIEPSKNEYGAVRYGSYEVEVNVTNGQLPIEFYLDAKAGGTSLQIDDITLEAAGGDTTTMPVGNQVINGDFEDGETGWTFDGPAIHGVNDSEQGATKALYTWNWDPHKQSISQEINDLPNGKYKVSAKAKTKNGMSTNGSTAQMIVSDYDEDTSNQTTEVIGNQAFEEVTTQAAVEVTTQAAVEVVNIDTESWKTYEIEVEVTTGKLNLQFVYDAIGESGGLDLDDVIVEAIPEDGQEPTWQYPTEQYPDGHTWGYWADYAASKGLKYGVYYNPLWVSPEVVKNPDKYTVKVGDSDIQVASLVVSDPNNTAGGDRFNGGQGNDKALYWLNVDAPGAEEYIKGYVKFFKDQGVKFLRVDFLSWYETGTDINLGKLGEAHTREQYDKAIKWMSEAAGEDMILSLVMPHLIDHGEIERKYGDMIRIDEDVFGGGWDHTSGRRQNWQGEEWSQWAGAFQGFTGFADINGTGSLINDGDFTRLNTFTGQYANNERKSEISLFTIAGSPITIADQYDTIGDNAKFYQNTELIELNKLGLSAKPIFNTNAHYKDNKSRDSERWVGQLPDGSYVIGLFNRTDEQKAFTFDFAKELGISQGFVRDLWAHQDLGTKKTHTVVLDPHDCTIIKIVPASQTSKYEAEIASYEGAKFNGPDYVSGAQFNNTHSNYTGSGYIESISTADDKVTFAVDAPKDGDYKFNINYANGGEGASVDFYSRERVSGNTIDSQEVALPTTDTLDKWGSVKQSLTLKKGINLITVRGKSGSVNLDSIEMITGVSAATIINGNFENGQTGWEKTGDGWWGVNTDDAYQGSKLYNYFPDPGQATISQKITNVTDGHYKVTVMAKLMPHSYPSFAGGTCELKVTQPGLPDAVTNIMPKVKDGVVAEDGTKLEASGFEYVEYTLEADVTAGEMSIEFHTQVPQGDTSLQIDNIKIEKTDAQIENVGAPLHNADFEAGFENWSRNNMINQSIQNEGDSNFVRMEGDNAYNSDLWQYATPGAGIYTLKAKVRSKGDFNESSLYVNYAGGTKKVAIPKSSEWTTIVLPNVTIQNGEVIKLGALVDGKAGSSLDIDNLELLKSNPTDYQAMSSLGNLSTENPYTIDGTGVIFNFDQASKVKVDFMNDEIARVWMEPTGIFSKDKSFVVNDESAKVTPTVTDAGDYIKVSTNALTVRVYKEPFRIEYYDATNTNLITGESQDGGLKYDGDTGVYESMKMGQDEHFYGLGMDRDSKTFDRVGQKVVMKNNMVGGDTSGNVSDQSGTFFASTKGYGIYFDNTYENATFDMGATNKDEYSFGSPNGEMVYYFMNGSSLNKIMQNYSNLSGQAPLPPKWTLGYIQSKFGYKNWDEVNEIVDTFRTKGIPVDGMVLDAYWAPENHYFDTSWSKNFANPKEAMDALAAKGIKMTNIVDPYVQVTSDIFTEGDKNGYFVQNSSGKTIIYDAWYGKSGLIDYTNPDAAKWYTDKVKKLHDEGVKGWWIDLNEPETATDSLRDQFNAGNAAEIRNVYALNEAKAFYDGQRRYTDERVWSLARSGFSGIQEYGTTVWSGDVNATWDAFTQNLELGLSTGMSGIPYFTNDTGGFRQGPPSAELYTRWMQAAAFMPIFRAHGDDSANQGKGEREPWVFGEQAEGITTDLIKQRYRLLPYIYATAKDTYETNRPIMRPLVMDYTNDTQVARLQDQWMFGSSIMVAPVHEEGAVSRNVYLPEGTWYDWNDGTQYQGNKILDDYDAPLEKIPVFVKEGSIIPMGQDVNYVGEKPDDYINLKVYPKVSGEETKFSLYEDDGNTYSYEKNQSATTDITTKKNNETINLNISAINGDYQGKVTDRVWAAQVKVDSLDKAVTNIKRNNVNLRQVDSMDALNAGSDVWYYDSNAKTVYLRTSKVSTSVAQNIIIDTSNKLSNPTNGLSELQGLYDAHKNDTKGSYTTESWGNFVTALNNAKSVIDNADTTQSQIDNAKANLQSAIGGLKVQNNNSSSGSSSGSNSSSNDSSSSSETTNQNETENSNIGGNTNKNRWNKVNGSWQFVKADGNLATGWYNDNGTWYNLSNEGKMNTGWIKDTDGQWYYLQNSGSMATGWIKDTDGQWYYLQNSGAMATGWFKDTDGQWYYLKSNGVMASNEYIDGYYLNSNGAWNK</sequence>
<evidence type="ECO:0000256" key="1">
    <source>
        <dbReference type="ARBA" id="ARBA00007806"/>
    </source>
</evidence>
<dbReference type="GO" id="GO:0030246">
    <property type="term" value="F:carbohydrate binding"/>
    <property type="evidence" value="ECO:0007669"/>
    <property type="project" value="InterPro"/>
</dbReference>
<dbReference type="Pfam" id="PF17137">
    <property type="entry name" value="DUF5110"/>
    <property type="match status" value="1"/>
</dbReference>
<feature type="chain" id="PRO_5039509733" evidence="7">
    <location>
        <begin position="21"/>
        <end position="2337"/>
    </location>
</feature>
<evidence type="ECO:0000256" key="4">
    <source>
        <dbReference type="ARBA" id="ARBA00023295"/>
    </source>
</evidence>
<evidence type="ECO:0000256" key="6">
    <source>
        <dbReference type="SAM" id="MobiDB-lite"/>
    </source>
</evidence>
<accession>A0A1V4ILL1</accession>
<dbReference type="EC" id="3.2.1.94" evidence="9"/>
<dbReference type="InterPro" id="IPR018337">
    <property type="entry name" value="Cell_wall/Cho-bd_repeat"/>
</dbReference>
<dbReference type="SUPFAM" id="SSF51011">
    <property type="entry name" value="Glycosyl hydrolase domain"/>
    <property type="match status" value="2"/>
</dbReference>
<evidence type="ECO:0000256" key="5">
    <source>
        <dbReference type="PROSITE-ProRule" id="PRU00591"/>
    </source>
</evidence>
<name>A0A1V4ILL1_9CLOT</name>
<dbReference type="Gene3D" id="2.10.270.10">
    <property type="entry name" value="Cholin Binding"/>
    <property type="match status" value="2"/>
</dbReference>
<keyword evidence="3 9" id="KW-0378">Hydrolase</keyword>
<evidence type="ECO:0000256" key="7">
    <source>
        <dbReference type="SAM" id="SignalP"/>
    </source>
</evidence>
<dbReference type="InterPro" id="IPR025887">
    <property type="entry name" value="Glyco_hydro_31_N_dom"/>
</dbReference>
<feature type="region of interest" description="Disordered" evidence="6">
    <location>
        <begin position="2172"/>
        <end position="2217"/>
    </location>
</feature>
<dbReference type="Pfam" id="PF07554">
    <property type="entry name" value="FIVAR"/>
    <property type="match status" value="1"/>
</dbReference>
<dbReference type="InterPro" id="IPR041233">
    <property type="entry name" value="Melibiase_C"/>
</dbReference>
<feature type="repeat" description="Cell wall-binding" evidence="5">
    <location>
        <begin position="2256"/>
        <end position="2276"/>
    </location>
</feature>
<feature type="repeat" description="Cell wall-binding" evidence="5">
    <location>
        <begin position="2236"/>
        <end position="2255"/>
    </location>
</feature>
<dbReference type="Pfam" id="PF01055">
    <property type="entry name" value="Glyco_hydro_31_2nd"/>
    <property type="match status" value="1"/>
</dbReference>
<dbReference type="CDD" id="cd14752">
    <property type="entry name" value="GH31_N"/>
    <property type="match status" value="1"/>
</dbReference>
<dbReference type="PROSITE" id="PS51175">
    <property type="entry name" value="CBM6"/>
    <property type="match status" value="1"/>
</dbReference>
<dbReference type="InterPro" id="IPR033403">
    <property type="entry name" value="DUF5110"/>
</dbReference>
<dbReference type="InterPro" id="IPR005084">
    <property type="entry name" value="CBM6"/>
</dbReference>
<feature type="repeat" description="Cell wall-binding" evidence="5">
    <location>
        <begin position="2298"/>
        <end position="2318"/>
    </location>
</feature>
<dbReference type="Gene3D" id="2.60.40.1760">
    <property type="entry name" value="glycosyl hydrolase (family 31)"/>
    <property type="match status" value="1"/>
</dbReference>
<keyword evidence="2" id="KW-0677">Repeat</keyword>
<dbReference type="Gene3D" id="2.60.40.1180">
    <property type="entry name" value="Golgi alpha-mannosidase II"/>
    <property type="match status" value="3"/>
</dbReference>
<dbReference type="PROSITE" id="PS51170">
    <property type="entry name" value="CW"/>
    <property type="match status" value="4"/>
</dbReference>
<dbReference type="InterPro" id="IPR013780">
    <property type="entry name" value="Glyco_hydro_b"/>
</dbReference>
<dbReference type="InterPro" id="IPR008979">
    <property type="entry name" value="Galactose-bd-like_sf"/>
</dbReference>
<dbReference type="Pfam" id="PF19127">
    <property type="entry name" value="Choline_bind_3"/>
    <property type="match status" value="1"/>
</dbReference>
<dbReference type="RefSeq" id="WP_079440611.1">
    <property type="nucleotide sequence ID" value="NZ_MZGT01000040.1"/>
</dbReference>
<reference evidence="9 10" key="1">
    <citation type="submission" date="2017-03" db="EMBL/GenBank/DDBJ databases">
        <title>Genome sequence of Clostridium chromiireducens DSM 23318.</title>
        <authorList>
            <person name="Poehlein A."/>
            <person name="Daniel R."/>
        </authorList>
    </citation>
    <scope>NUCLEOTIDE SEQUENCE [LARGE SCALE GENOMIC DNA]</scope>
    <source>
        <strain evidence="9 10">DSM 23318</strain>
    </source>
</reference>
<evidence type="ECO:0000256" key="3">
    <source>
        <dbReference type="ARBA" id="ARBA00022801"/>
    </source>
</evidence>
<feature type="signal peptide" evidence="7">
    <location>
        <begin position="1"/>
        <end position="20"/>
    </location>
</feature>
<dbReference type="InterPro" id="IPR048395">
    <property type="entry name" value="Glyco_hydro_31_C"/>
</dbReference>
<dbReference type="InterPro" id="IPR051816">
    <property type="entry name" value="Glycosyl_Hydrolase_31"/>
</dbReference>
<dbReference type="EMBL" id="MZGT01000040">
    <property type="protein sequence ID" value="OPJ60367.1"/>
    <property type="molecule type" value="Genomic_DNA"/>
</dbReference>
<dbReference type="Pfam" id="PF17801">
    <property type="entry name" value="Melibiase_C"/>
    <property type="match status" value="1"/>
</dbReference>
<feature type="compositionally biased region" description="Low complexity" evidence="6">
    <location>
        <begin position="2174"/>
        <end position="2209"/>
    </location>
</feature>
<dbReference type="SUPFAM" id="SSF51445">
    <property type="entry name" value="(Trans)glycosidases"/>
    <property type="match status" value="2"/>
</dbReference>
<keyword evidence="10" id="KW-1185">Reference proteome</keyword>
<dbReference type="SUPFAM" id="SSF49785">
    <property type="entry name" value="Galactose-binding domain-like"/>
    <property type="match status" value="1"/>
</dbReference>
<dbReference type="SUPFAM" id="SSF69360">
    <property type="entry name" value="Cell wall binding repeat"/>
    <property type="match status" value="1"/>
</dbReference>
<dbReference type="InterPro" id="IPR000322">
    <property type="entry name" value="Glyco_hydro_31_TIM"/>
</dbReference>
<dbReference type="STRING" id="225345.CLCHR_29860"/>
<protein>
    <submittedName>
        <fullName evidence="9">Isomalto-dextranase</fullName>
        <ecNumber evidence="9">3.2.1.94</ecNumber>
    </submittedName>
</protein>
<organism evidence="9 10">
    <name type="scientific">Clostridium chromiireducens</name>
    <dbReference type="NCBI Taxonomy" id="225345"/>
    <lineage>
        <taxon>Bacteria</taxon>
        <taxon>Bacillati</taxon>
        <taxon>Bacillota</taxon>
        <taxon>Clostridia</taxon>
        <taxon>Eubacteriales</taxon>
        <taxon>Clostridiaceae</taxon>
        <taxon>Clostridium</taxon>
    </lineage>
</organism>
<dbReference type="GO" id="GO:0005975">
    <property type="term" value="P:carbohydrate metabolic process"/>
    <property type="evidence" value="ECO:0007669"/>
    <property type="project" value="InterPro"/>
</dbReference>
<comment type="caution">
    <text evidence="9">The sequence shown here is derived from an EMBL/GenBank/DDBJ whole genome shotgun (WGS) entry which is preliminary data.</text>
</comment>
<comment type="similarity">
    <text evidence="1">Belongs to the glycosyl hydrolase 31 family.</text>
</comment>
<dbReference type="SUPFAM" id="SSF74650">
    <property type="entry name" value="Galactose mutarotase-like"/>
    <property type="match status" value="1"/>
</dbReference>
<feature type="repeat" description="Cell wall-binding" evidence="5">
    <location>
        <begin position="2277"/>
        <end position="2297"/>
    </location>
</feature>
<evidence type="ECO:0000313" key="10">
    <source>
        <dbReference type="Proteomes" id="UP000191056"/>
    </source>
</evidence>
<dbReference type="PANTHER" id="PTHR43863">
    <property type="entry name" value="HYDROLASE, PUTATIVE (AFU_ORTHOLOGUE AFUA_1G03140)-RELATED"/>
    <property type="match status" value="1"/>
</dbReference>